<evidence type="ECO:0000313" key="1">
    <source>
        <dbReference type="EMBL" id="EES90323.1"/>
    </source>
</evidence>
<accession>A0A9P2LKB1</accession>
<dbReference type="Proteomes" id="UP000006160">
    <property type="component" value="Unassembled WGS sequence"/>
</dbReference>
<dbReference type="EMBL" id="ACSJ01000017">
    <property type="protein sequence ID" value="EES90323.1"/>
    <property type="molecule type" value="Genomic_DNA"/>
</dbReference>
<name>A0A9P2LKB1_CLOBO</name>
<proteinExistence type="predicted"/>
<organism evidence="1 2">
    <name type="scientific">Clostridium botulinum D str. 1873</name>
    <dbReference type="NCBI Taxonomy" id="592027"/>
    <lineage>
        <taxon>Bacteria</taxon>
        <taxon>Bacillati</taxon>
        <taxon>Bacillota</taxon>
        <taxon>Clostridia</taxon>
        <taxon>Eubacteriales</taxon>
        <taxon>Clostridiaceae</taxon>
        <taxon>Clostridium</taxon>
    </lineage>
</organism>
<protein>
    <submittedName>
        <fullName evidence="1">Uncharacterized protein</fullName>
    </submittedName>
</protein>
<sequence length="243" mass="29362">MILTPNEIKNIIDAYSKENNTDIEKYDLYSIIRWYKWWYPNTILWDCPASSFTNEENKELIIGQIKHWIREYEWDEKYGYKGNYNGCRKFCKECKYACYKYKDELCYNQDNMFCIKMSEKYNILIETKESNNICNYFKSQFEADINLNLDEYFDWLANSWYINNKGETKIQNQTSSIIINNVHLIIPYLIYKNMDIIKDGKVQCSQYYAGKWNSISKKYPFQGREKISLSDVLNYKDGICYYI</sequence>
<dbReference type="AlphaFoldDB" id="A0A9P2LKB1"/>
<evidence type="ECO:0000313" key="2">
    <source>
        <dbReference type="Proteomes" id="UP000006160"/>
    </source>
</evidence>
<reference evidence="1 2" key="1">
    <citation type="submission" date="2009-10" db="EMBL/GenBank/DDBJ databases">
        <authorList>
            <person name="Shrivastava S."/>
            <person name="Brinkac L.B."/>
            <person name="Brown J.L."/>
            <person name="Bruce D.B."/>
            <person name="Detter C."/>
            <person name="Green L.D."/>
            <person name="Munk C.A."/>
            <person name="Rogers Y.C."/>
            <person name="Tapia R."/>
            <person name="Saunders E.S."/>
            <person name="Sims D.R."/>
            <person name="Smith L.A."/>
            <person name="Smith T.J."/>
            <person name="Sutton G."/>
            <person name="Brettin T."/>
        </authorList>
    </citation>
    <scope>NUCLEOTIDE SEQUENCE [LARGE SCALE GENOMIC DNA]</scope>
    <source>
        <strain evidence="2">D str. 1873</strain>
    </source>
</reference>
<gene>
    <name evidence="1" type="ORF">CLG_B2343</name>
</gene>
<comment type="caution">
    <text evidence="1">The sequence shown here is derived from an EMBL/GenBank/DDBJ whole genome shotgun (WGS) entry which is preliminary data.</text>
</comment>